<dbReference type="EMBL" id="CADCXV010000269">
    <property type="protein sequence ID" value="CAB0029180.1"/>
    <property type="molecule type" value="Genomic_DNA"/>
</dbReference>
<sequence length="217" mass="24706">MSSDPLVRANAVACCAMSHACSSFLYDNCLLAAAARRVVVMATEGQAFQPFNSRRCLGKPSHLRVARRLEVYTLQHHDSLVKQINSQASCPVRSVDQIKKSVSVGWLICRRPHSLSCGSCGGPPRRHLAAEIETEERRFLLPGTPIMSKQYLRERSEWNFDSAHTIYSKNQEKQHISIVLRYFTTKISVNDHLRYVNIKVDIKTFNLIENKTNLRSY</sequence>
<proteinExistence type="predicted"/>
<reference evidence="1 2" key="1">
    <citation type="submission" date="2020-02" db="EMBL/GenBank/DDBJ databases">
        <authorList>
            <person name="Ferguson B K."/>
        </authorList>
    </citation>
    <scope>NUCLEOTIDE SEQUENCE [LARGE SCALE GENOMIC DNA]</scope>
</reference>
<gene>
    <name evidence="1" type="ORF">TBRA_LOCUS1244</name>
</gene>
<dbReference type="AlphaFoldDB" id="A0A6H5HZ79"/>
<keyword evidence="2" id="KW-1185">Reference proteome</keyword>
<dbReference type="Proteomes" id="UP000479190">
    <property type="component" value="Unassembled WGS sequence"/>
</dbReference>
<organism evidence="1 2">
    <name type="scientific">Trichogramma brassicae</name>
    <dbReference type="NCBI Taxonomy" id="86971"/>
    <lineage>
        <taxon>Eukaryota</taxon>
        <taxon>Metazoa</taxon>
        <taxon>Ecdysozoa</taxon>
        <taxon>Arthropoda</taxon>
        <taxon>Hexapoda</taxon>
        <taxon>Insecta</taxon>
        <taxon>Pterygota</taxon>
        <taxon>Neoptera</taxon>
        <taxon>Endopterygota</taxon>
        <taxon>Hymenoptera</taxon>
        <taxon>Apocrita</taxon>
        <taxon>Proctotrupomorpha</taxon>
        <taxon>Chalcidoidea</taxon>
        <taxon>Trichogrammatidae</taxon>
        <taxon>Trichogramma</taxon>
    </lineage>
</organism>
<name>A0A6H5HZ79_9HYME</name>
<evidence type="ECO:0000313" key="2">
    <source>
        <dbReference type="Proteomes" id="UP000479190"/>
    </source>
</evidence>
<protein>
    <submittedName>
        <fullName evidence="1">Uncharacterized protein</fullName>
    </submittedName>
</protein>
<accession>A0A6H5HZ79</accession>
<evidence type="ECO:0000313" key="1">
    <source>
        <dbReference type="EMBL" id="CAB0029180.1"/>
    </source>
</evidence>